<evidence type="ECO:0000313" key="2">
    <source>
        <dbReference type="EMBL" id="CAG9825754.1"/>
    </source>
</evidence>
<dbReference type="PANTHER" id="PTHR37162:SF1">
    <property type="entry name" value="BED-TYPE DOMAIN-CONTAINING PROTEIN"/>
    <property type="match status" value="1"/>
</dbReference>
<reference evidence="2" key="1">
    <citation type="submission" date="2022-01" db="EMBL/GenBank/DDBJ databases">
        <authorList>
            <person name="King R."/>
        </authorList>
    </citation>
    <scope>NUCLEOTIDE SEQUENCE</scope>
</reference>
<protein>
    <recommendedName>
        <fullName evidence="1">DUF4371 domain-containing protein</fullName>
    </recommendedName>
</protein>
<evidence type="ECO:0000313" key="3">
    <source>
        <dbReference type="Proteomes" id="UP001153737"/>
    </source>
</evidence>
<name>A0A9N9SMZ8_PHACE</name>
<feature type="domain" description="DUF4371" evidence="1">
    <location>
        <begin position="155"/>
        <end position="250"/>
    </location>
</feature>
<dbReference type="Pfam" id="PF14291">
    <property type="entry name" value="DUF4371"/>
    <property type="match status" value="1"/>
</dbReference>
<evidence type="ECO:0000259" key="1">
    <source>
        <dbReference type="Pfam" id="PF14291"/>
    </source>
</evidence>
<dbReference type="OrthoDB" id="6780714at2759"/>
<reference evidence="2" key="2">
    <citation type="submission" date="2022-10" db="EMBL/GenBank/DDBJ databases">
        <authorList>
            <consortium name="ENA_rothamsted_submissions"/>
            <consortium name="culmorum"/>
            <person name="King R."/>
        </authorList>
    </citation>
    <scope>NUCLEOTIDE SEQUENCE</scope>
</reference>
<dbReference type="InterPro" id="IPR012337">
    <property type="entry name" value="RNaseH-like_sf"/>
</dbReference>
<dbReference type="AlphaFoldDB" id="A0A9N9SMZ8"/>
<dbReference type="PANTHER" id="PTHR37162">
    <property type="entry name" value="HAT FAMILY DIMERISATION DOMAINCONTAINING PROTEIN-RELATED"/>
    <property type="match status" value="1"/>
</dbReference>
<keyword evidence="3" id="KW-1185">Reference proteome</keyword>
<accession>A0A9N9SMZ8</accession>
<dbReference type="EMBL" id="OU896715">
    <property type="protein sequence ID" value="CAG9825754.1"/>
    <property type="molecule type" value="Genomic_DNA"/>
</dbReference>
<dbReference type="SUPFAM" id="SSF53098">
    <property type="entry name" value="Ribonuclease H-like"/>
    <property type="match status" value="1"/>
</dbReference>
<dbReference type="Proteomes" id="UP001153737">
    <property type="component" value="Chromosome 9"/>
</dbReference>
<organism evidence="2 3">
    <name type="scientific">Phaedon cochleariae</name>
    <name type="common">Mustard beetle</name>
    <dbReference type="NCBI Taxonomy" id="80249"/>
    <lineage>
        <taxon>Eukaryota</taxon>
        <taxon>Metazoa</taxon>
        <taxon>Ecdysozoa</taxon>
        <taxon>Arthropoda</taxon>
        <taxon>Hexapoda</taxon>
        <taxon>Insecta</taxon>
        <taxon>Pterygota</taxon>
        <taxon>Neoptera</taxon>
        <taxon>Endopterygota</taxon>
        <taxon>Coleoptera</taxon>
        <taxon>Polyphaga</taxon>
        <taxon>Cucujiformia</taxon>
        <taxon>Chrysomeloidea</taxon>
        <taxon>Chrysomelidae</taxon>
        <taxon>Chrysomelinae</taxon>
        <taxon>Chrysomelini</taxon>
        <taxon>Phaedon</taxon>
    </lineage>
</organism>
<gene>
    <name evidence="2" type="ORF">PHAECO_LOCUS12633</name>
</gene>
<dbReference type="InterPro" id="IPR025398">
    <property type="entry name" value="DUF4371"/>
</dbReference>
<proteinExistence type="predicted"/>
<sequence>MLSNEMEIGIENMVLILIIGEMKKILGELSKWLTLKYDKPYCNVCKHILVGSKSHIKRHANTTNHIKKLSILEKSRNIQGTIENLPSVKLNVAINEGELKMCMFLAEHNLPFLLMEHLPGLIESVCPDSSIAKELKCSRTKATEIINNRMKSYAAEEISKDLRNNYFSIIIDETTDISTKKCLVIVVRYYNEVQQRVRDNFLSLIELEDCSAQNIYKDIKNVFARNKIPIYKMIGFASDNASVMVGNMNGVKTKLLNDVPDLFALGYTSHSLHLTASKACTMLPDYIEKFVKDVYGYFSHSAKRKKEVE</sequence>